<accession>A8GPL3</accession>
<dbReference type="KEGG" id="rak:A1C_05505"/>
<feature type="region of interest" description="Disordered" evidence="1">
    <location>
        <begin position="1"/>
        <end position="22"/>
    </location>
</feature>
<dbReference type="HOGENOM" id="CLU_3295692_0_0_5"/>
<organism evidence="2 3">
    <name type="scientific">Rickettsia akari (strain Hartford)</name>
    <dbReference type="NCBI Taxonomy" id="293614"/>
    <lineage>
        <taxon>Bacteria</taxon>
        <taxon>Pseudomonadati</taxon>
        <taxon>Pseudomonadota</taxon>
        <taxon>Alphaproteobacteria</taxon>
        <taxon>Rickettsiales</taxon>
        <taxon>Rickettsiaceae</taxon>
        <taxon>Rickettsieae</taxon>
        <taxon>Rickettsia</taxon>
        <taxon>spotted fever group</taxon>
    </lineage>
</organism>
<proteinExistence type="predicted"/>
<evidence type="ECO:0000313" key="2">
    <source>
        <dbReference type="EMBL" id="ABV75338.1"/>
    </source>
</evidence>
<dbReference type="Proteomes" id="UP000006830">
    <property type="component" value="Chromosome"/>
</dbReference>
<dbReference type="EMBL" id="CP000847">
    <property type="protein sequence ID" value="ABV75338.1"/>
    <property type="molecule type" value="Genomic_DNA"/>
</dbReference>
<feature type="compositionally biased region" description="Polar residues" evidence="1">
    <location>
        <begin position="13"/>
        <end position="22"/>
    </location>
</feature>
<evidence type="ECO:0000256" key="1">
    <source>
        <dbReference type="SAM" id="MobiDB-lite"/>
    </source>
</evidence>
<dbReference type="AlphaFoldDB" id="A8GPL3"/>
<sequence>MQQQAQKIVRPLKTNSVQQSSNKLQELVKNQKINDHARRL</sequence>
<name>A8GPL3_RICAH</name>
<keyword evidence="3" id="KW-1185">Reference proteome</keyword>
<reference evidence="2" key="1">
    <citation type="submission" date="2007-09" db="EMBL/GenBank/DDBJ databases">
        <title>Complete Genome Sequence of Rickettsia akari.</title>
        <authorList>
            <person name="Madan A."/>
            <person name="Fahey J."/>
            <person name="Helton E."/>
            <person name="Ketteman M."/>
            <person name="Madan A."/>
            <person name="Rodrigues S."/>
            <person name="Sanchez A."/>
            <person name="Whiting M."/>
            <person name="Dasch G."/>
            <person name="Eremeeva M."/>
        </authorList>
    </citation>
    <scope>NUCLEOTIDE SEQUENCE</scope>
    <source>
        <strain evidence="2">Hartford</strain>
    </source>
</reference>
<gene>
    <name evidence="2" type="ordered locus">A1C_05505</name>
</gene>
<evidence type="ECO:0000313" key="3">
    <source>
        <dbReference type="Proteomes" id="UP000006830"/>
    </source>
</evidence>
<protein>
    <submittedName>
        <fullName evidence="2">Uncharacterized protein</fullName>
    </submittedName>
</protein>